<accession>A0A087FWQ1</accession>
<dbReference type="GO" id="GO:0003729">
    <property type="term" value="F:mRNA binding"/>
    <property type="evidence" value="ECO:0007669"/>
    <property type="project" value="TreeGrafter"/>
</dbReference>
<dbReference type="InterPro" id="IPR035979">
    <property type="entry name" value="RBD_domain_sf"/>
</dbReference>
<dbReference type="Proteomes" id="UP000029120">
    <property type="component" value="Unassembled WGS sequence"/>
</dbReference>
<dbReference type="GO" id="GO:0000398">
    <property type="term" value="P:mRNA splicing, via spliceosome"/>
    <property type="evidence" value="ECO:0007669"/>
    <property type="project" value="TreeGrafter"/>
</dbReference>
<evidence type="ECO:0000313" key="5">
    <source>
        <dbReference type="EMBL" id="KFK22053.1"/>
    </source>
</evidence>
<reference evidence="6" key="1">
    <citation type="journal article" date="2015" name="Nat. Plants">
        <title>Genome expansion of Arabis alpina linked with retrotransposition and reduced symmetric DNA methylation.</title>
        <authorList>
            <person name="Willing E.M."/>
            <person name="Rawat V."/>
            <person name="Mandakova T."/>
            <person name="Maumus F."/>
            <person name="James G.V."/>
            <person name="Nordstroem K.J."/>
            <person name="Becker C."/>
            <person name="Warthmann N."/>
            <person name="Chica C."/>
            <person name="Szarzynska B."/>
            <person name="Zytnicki M."/>
            <person name="Albani M.C."/>
            <person name="Kiefer C."/>
            <person name="Bergonzi S."/>
            <person name="Castaings L."/>
            <person name="Mateos J.L."/>
            <person name="Berns M.C."/>
            <person name="Bujdoso N."/>
            <person name="Piofczyk T."/>
            <person name="de Lorenzo L."/>
            <person name="Barrero-Sicilia C."/>
            <person name="Mateos I."/>
            <person name="Piednoel M."/>
            <person name="Hagmann J."/>
            <person name="Chen-Min-Tao R."/>
            <person name="Iglesias-Fernandez R."/>
            <person name="Schuster S.C."/>
            <person name="Alonso-Blanco C."/>
            <person name="Roudier F."/>
            <person name="Carbonero P."/>
            <person name="Paz-Ares J."/>
            <person name="Davis S.J."/>
            <person name="Pecinka A."/>
            <person name="Quesneville H."/>
            <person name="Colot V."/>
            <person name="Lysak M.A."/>
            <person name="Weigel D."/>
            <person name="Coupland G."/>
            <person name="Schneeberger K."/>
        </authorList>
    </citation>
    <scope>NUCLEOTIDE SEQUENCE [LARGE SCALE GENOMIC DNA]</scope>
    <source>
        <strain evidence="6">cv. Pajares</strain>
    </source>
</reference>
<keyword evidence="6" id="KW-1185">Reference proteome</keyword>
<dbReference type="PANTHER" id="PTHR13952:SF21">
    <property type="entry name" value="POLYNUCLEOTIDE ADENYLYLTRANSFERASE DOMAIN_RNA RECOGNITION MOTIF PROTEIN-RELATED"/>
    <property type="match status" value="1"/>
</dbReference>
<evidence type="ECO:0000256" key="2">
    <source>
        <dbReference type="ARBA" id="ARBA00023242"/>
    </source>
</evidence>
<dbReference type="OMA" id="VMSCANT"/>
<name>A0A087FWQ1_ARAAL</name>
<dbReference type="OrthoDB" id="1031179at2759"/>
<dbReference type="CDD" id="cd00590">
    <property type="entry name" value="RRM_SF"/>
    <property type="match status" value="1"/>
</dbReference>
<proteinExistence type="predicted"/>
<evidence type="ECO:0000256" key="3">
    <source>
        <dbReference type="PROSITE-ProRule" id="PRU00176"/>
    </source>
</evidence>
<sequence>MASSSKKSANLLGKRNPGDDLKTFPVLKKHKEHTAKGFVDHVNLIPVKEVVFVSNLSPQSQISDILGFFKDVGKVVRVQLIVNHEGNHVGHGFVQFASSDEAKKALQMKNGQYLLTHKILLAESKETSTAEKKFSIDHKVWYEEDYIQRESLNEAVEGPQETP</sequence>
<feature type="domain" description="RRM" evidence="4">
    <location>
        <begin position="49"/>
        <end position="126"/>
    </location>
</feature>
<dbReference type="Gramene" id="KFK22053">
    <property type="protein sequence ID" value="KFK22053"/>
    <property type="gene ID" value="AALP_AAs39852U000100"/>
</dbReference>
<organism evidence="5 6">
    <name type="scientific">Arabis alpina</name>
    <name type="common">Alpine rock-cress</name>
    <dbReference type="NCBI Taxonomy" id="50452"/>
    <lineage>
        <taxon>Eukaryota</taxon>
        <taxon>Viridiplantae</taxon>
        <taxon>Streptophyta</taxon>
        <taxon>Embryophyta</taxon>
        <taxon>Tracheophyta</taxon>
        <taxon>Spermatophyta</taxon>
        <taxon>Magnoliopsida</taxon>
        <taxon>eudicotyledons</taxon>
        <taxon>Gunneridae</taxon>
        <taxon>Pentapetalae</taxon>
        <taxon>rosids</taxon>
        <taxon>malvids</taxon>
        <taxon>Brassicales</taxon>
        <taxon>Brassicaceae</taxon>
        <taxon>Arabideae</taxon>
        <taxon>Arabis</taxon>
    </lineage>
</organism>
<dbReference type="eggNOG" id="KOG0123">
    <property type="taxonomic scope" value="Eukaryota"/>
</dbReference>
<dbReference type="GO" id="GO:0071011">
    <property type="term" value="C:precatalytic spliceosome"/>
    <property type="evidence" value="ECO:0007669"/>
    <property type="project" value="TreeGrafter"/>
</dbReference>
<gene>
    <name evidence="5" type="ORF">AALP_AAs39852U000100</name>
</gene>
<evidence type="ECO:0000259" key="4">
    <source>
        <dbReference type="PROSITE" id="PS50102"/>
    </source>
</evidence>
<evidence type="ECO:0000256" key="1">
    <source>
        <dbReference type="ARBA" id="ARBA00004123"/>
    </source>
</evidence>
<comment type="subcellular location">
    <subcellularLocation>
        <location evidence="1">Nucleus</location>
    </subcellularLocation>
</comment>
<dbReference type="SUPFAM" id="SSF54928">
    <property type="entry name" value="RNA-binding domain, RBD"/>
    <property type="match status" value="1"/>
</dbReference>
<dbReference type="GO" id="GO:0071004">
    <property type="term" value="C:U2-type prespliceosome"/>
    <property type="evidence" value="ECO:0007669"/>
    <property type="project" value="TreeGrafter"/>
</dbReference>
<dbReference type="InterPro" id="IPR051183">
    <property type="entry name" value="U1_U11-U12_snRNP_70-35kDa"/>
</dbReference>
<dbReference type="EMBL" id="KL992988">
    <property type="protein sequence ID" value="KFK22053.1"/>
    <property type="molecule type" value="Genomic_DNA"/>
</dbReference>
<dbReference type="PROSITE" id="PS50102">
    <property type="entry name" value="RRM"/>
    <property type="match status" value="1"/>
</dbReference>
<evidence type="ECO:0000313" key="6">
    <source>
        <dbReference type="Proteomes" id="UP000029120"/>
    </source>
</evidence>
<dbReference type="GO" id="GO:0005685">
    <property type="term" value="C:U1 snRNP"/>
    <property type="evidence" value="ECO:0007669"/>
    <property type="project" value="TreeGrafter"/>
</dbReference>
<feature type="non-terminal residue" evidence="5">
    <location>
        <position position="163"/>
    </location>
</feature>
<dbReference type="PANTHER" id="PTHR13952">
    <property type="entry name" value="U1 SMALL NUCLEAR RIBONUCLEOPROTEIN 70 KD"/>
    <property type="match status" value="1"/>
</dbReference>
<dbReference type="GO" id="GO:0030619">
    <property type="term" value="F:U1 snRNA binding"/>
    <property type="evidence" value="ECO:0007669"/>
    <property type="project" value="TreeGrafter"/>
</dbReference>
<dbReference type="InterPro" id="IPR012677">
    <property type="entry name" value="Nucleotide-bd_a/b_plait_sf"/>
</dbReference>
<keyword evidence="2" id="KW-0539">Nucleus</keyword>
<dbReference type="AlphaFoldDB" id="A0A087FWQ1"/>
<dbReference type="SMART" id="SM00360">
    <property type="entry name" value="RRM"/>
    <property type="match status" value="1"/>
</dbReference>
<keyword evidence="3" id="KW-0694">RNA-binding</keyword>
<dbReference type="Gene3D" id="3.30.70.330">
    <property type="match status" value="1"/>
</dbReference>
<dbReference type="InterPro" id="IPR000504">
    <property type="entry name" value="RRM_dom"/>
</dbReference>
<dbReference type="Pfam" id="PF00076">
    <property type="entry name" value="RRM_1"/>
    <property type="match status" value="1"/>
</dbReference>
<protein>
    <recommendedName>
        <fullName evidence="4">RRM domain-containing protein</fullName>
    </recommendedName>
</protein>